<feature type="compositionally biased region" description="Low complexity" evidence="14">
    <location>
        <begin position="671"/>
        <end position="683"/>
    </location>
</feature>
<dbReference type="SUPFAM" id="SSF56112">
    <property type="entry name" value="Protein kinase-like (PK-like)"/>
    <property type="match status" value="1"/>
</dbReference>
<keyword evidence="8 13" id="KW-0067">ATP-binding</keyword>
<feature type="compositionally biased region" description="Pro residues" evidence="14">
    <location>
        <begin position="900"/>
        <end position="917"/>
    </location>
</feature>
<evidence type="ECO:0000256" key="6">
    <source>
        <dbReference type="ARBA" id="ARBA00022741"/>
    </source>
</evidence>
<dbReference type="InterPro" id="IPR008271">
    <property type="entry name" value="Ser/Thr_kinase_AS"/>
</dbReference>
<dbReference type="SMART" id="SM00220">
    <property type="entry name" value="S_TKc"/>
    <property type="match status" value="1"/>
</dbReference>
<evidence type="ECO:0000256" key="12">
    <source>
        <dbReference type="ARBA" id="ARBA00051680"/>
    </source>
</evidence>
<comment type="catalytic activity">
    <reaction evidence="10">
        <text>L-seryl-[protein] + ATP = O-phospho-L-seryl-[protein] + ADP + H(+)</text>
        <dbReference type="Rhea" id="RHEA:17989"/>
        <dbReference type="Rhea" id="RHEA-COMP:9863"/>
        <dbReference type="Rhea" id="RHEA-COMP:11604"/>
        <dbReference type="ChEBI" id="CHEBI:15378"/>
        <dbReference type="ChEBI" id="CHEBI:29999"/>
        <dbReference type="ChEBI" id="CHEBI:30616"/>
        <dbReference type="ChEBI" id="CHEBI:83421"/>
        <dbReference type="ChEBI" id="CHEBI:456216"/>
        <dbReference type="EC" id="2.7.12.1"/>
    </reaction>
</comment>
<dbReference type="FunFam" id="1.10.510.10:FF:000117">
    <property type="entry name" value="dual specificity tyrosine-phosphorylation-regulated kinase 1A isoform X1"/>
    <property type="match status" value="1"/>
</dbReference>
<evidence type="ECO:0000256" key="9">
    <source>
        <dbReference type="ARBA" id="ARBA00023242"/>
    </source>
</evidence>
<comment type="subcellular location">
    <subcellularLocation>
        <location evidence="1">Nucleus</location>
    </subcellularLocation>
</comment>
<dbReference type="FunFam" id="3.30.200.20:FF:000087">
    <property type="entry name" value="Dual specificity tyrosine-phosphorylation-regulated kinase 1A"/>
    <property type="match status" value="1"/>
</dbReference>
<keyword evidence="4" id="KW-0723">Serine/threonine-protein kinase</keyword>
<dbReference type="Pfam" id="PF00069">
    <property type="entry name" value="Pkinase"/>
    <property type="match status" value="1"/>
</dbReference>
<dbReference type="PROSITE" id="PS00108">
    <property type="entry name" value="PROTEIN_KINASE_ST"/>
    <property type="match status" value="1"/>
</dbReference>
<dbReference type="PROSITE" id="PS00107">
    <property type="entry name" value="PROTEIN_KINASE_ATP"/>
    <property type="match status" value="1"/>
</dbReference>
<evidence type="ECO:0000256" key="13">
    <source>
        <dbReference type="PROSITE-ProRule" id="PRU10141"/>
    </source>
</evidence>
<evidence type="ECO:0000259" key="15">
    <source>
        <dbReference type="PROSITE" id="PS50011"/>
    </source>
</evidence>
<dbReference type="PANTHER" id="PTHR24058:SF28">
    <property type="entry name" value="SERINE_THREONINE-PROTEIN KINASE MINIBRAIN"/>
    <property type="match status" value="1"/>
</dbReference>
<dbReference type="Proteomes" id="UP000295192">
    <property type="component" value="Unassembled WGS sequence"/>
</dbReference>
<keyword evidence="7" id="KW-0418">Kinase</keyword>
<accession>A0A484B4B7</accession>
<feature type="compositionally biased region" description="Basic and acidic residues" evidence="14">
    <location>
        <begin position="255"/>
        <end position="264"/>
    </location>
</feature>
<evidence type="ECO:0000256" key="14">
    <source>
        <dbReference type="SAM" id="MobiDB-lite"/>
    </source>
</evidence>
<keyword evidence="9" id="KW-0539">Nucleus</keyword>
<feature type="compositionally biased region" description="Low complexity" evidence="14">
    <location>
        <begin position="136"/>
        <end position="151"/>
    </location>
</feature>
<feature type="region of interest" description="Disordered" evidence="14">
    <location>
        <begin position="1015"/>
        <end position="1045"/>
    </location>
</feature>
<dbReference type="InterPro" id="IPR044131">
    <property type="entry name" value="PKc_DYR1A/1B"/>
</dbReference>
<keyword evidence="5" id="KW-0808">Transferase</keyword>
<evidence type="ECO:0000256" key="11">
    <source>
        <dbReference type="ARBA" id="ARBA00049308"/>
    </source>
</evidence>
<dbReference type="GO" id="GO:0005634">
    <property type="term" value="C:nucleus"/>
    <property type="evidence" value="ECO:0007669"/>
    <property type="project" value="UniProtKB-SubCell"/>
</dbReference>
<evidence type="ECO:0000256" key="3">
    <source>
        <dbReference type="ARBA" id="ARBA00013203"/>
    </source>
</evidence>
<dbReference type="PROSITE" id="PS50011">
    <property type="entry name" value="PROTEIN_KINASE_DOM"/>
    <property type="match status" value="1"/>
</dbReference>
<evidence type="ECO:0000256" key="4">
    <source>
        <dbReference type="ARBA" id="ARBA00022527"/>
    </source>
</evidence>
<feature type="region of interest" description="Disordered" evidence="14">
    <location>
        <begin position="611"/>
        <end position="683"/>
    </location>
</feature>
<organism evidence="16 17">
    <name type="scientific">Drosophila navojoa</name>
    <name type="common">Fruit fly</name>
    <dbReference type="NCBI Taxonomy" id="7232"/>
    <lineage>
        <taxon>Eukaryota</taxon>
        <taxon>Metazoa</taxon>
        <taxon>Ecdysozoa</taxon>
        <taxon>Arthropoda</taxon>
        <taxon>Hexapoda</taxon>
        <taxon>Insecta</taxon>
        <taxon>Pterygota</taxon>
        <taxon>Neoptera</taxon>
        <taxon>Endopterygota</taxon>
        <taxon>Diptera</taxon>
        <taxon>Brachycera</taxon>
        <taxon>Muscomorpha</taxon>
        <taxon>Ephydroidea</taxon>
        <taxon>Drosophilidae</taxon>
        <taxon>Drosophila</taxon>
    </lineage>
</organism>
<feature type="domain" description="Protein kinase" evidence="15">
    <location>
        <begin position="287"/>
        <end position="607"/>
    </location>
</feature>
<dbReference type="Gene3D" id="3.30.200.20">
    <property type="entry name" value="Phosphorylase Kinase, domain 1"/>
    <property type="match status" value="1"/>
</dbReference>
<feature type="region of interest" description="Disordered" evidence="14">
    <location>
        <begin position="802"/>
        <end position="823"/>
    </location>
</feature>
<comment type="similarity">
    <text evidence="2">Belongs to the protein kinase superfamily. CMGC Ser/Thr protein kinase family. MNB/DYRK subfamily.</text>
</comment>
<dbReference type="InterPro" id="IPR000719">
    <property type="entry name" value="Prot_kinase_dom"/>
</dbReference>
<comment type="catalytic activity">
    <reaction evidence="11">
        <text>L-threonyl-[protein] + ATP = O-phospho-L-threonyl-[protein] + ADP + H(+)</text>
        <dbReference type="Rhea" id="RHEA:46608"/>
        <dbReference type="Rhea" id="RHEA-COMP:11060"/>
        <dbReference type="Rhea" id="RHEA-COMP:11605"/>
        <dbReference type="ChEBI" id="CHEBI:15378"/>
        <dbReference type="ChEBI" id="CHEBI:30013"/>
        <dbReference type="ChEBI" id="CHEBI:30616"/>
        <dbReference type="ChEBI" id="CHEBI:61977"/>
        <dbReference type="ChEBI" id="CHEBI:456216"/>
        <dbReference type="EC" id="2.7.12.1"/>
    </reaction>
</comment>
<reference evidence="16 17" key="1">
    <citation type="journal article" date="2019" name="J. Hered.">
        <title>An Improved Genome Assembly for Drosophila navojoa, the Basal Species in the mojavensis Cluster.</title>
        <authorList>
            <person name="Vanderlinde T."/>
            <person name="Dupim E.G."/>
            <person name="Nazario-Yepiz N.O."/>
            <person name="Carvalho A.B."/>
        </authorList>
    </citation>
    <scope>NUCLEOTIDE SEQUENCE [LARGE SCALE GENOMIC DNA]</scope>
    <source>
        <strain evidence="16">Navoj_Jal97</strain>
        <tissue evidence="16">Whole organism</tissue>
    </source>
</reference>
<dbReference type="PANTHER" id="PTHR24058">
    <property type="entry name" value="DUAL SPECIFICITY PROTEIN KINASE"/>
    <property type="match status" value="1"/>
</dbReference>
<dbReference type="KEGG" id="dnv:108656201"/>
<dbReference type="AlphaFoldDB" id="A0A484B4B7"/>
<dbReference type="GO" id="GO:0005524">
    <property type="term" value="F:ATP binding"/>
    <property type="evidence" value="ECO:0007669"/>
    <property type="project" value="UniProtKB-UniRule"/>
</dbReference>
<dbReference type="OrthoDB" id="9332038at2759"/>
<feature type="compositionally biased region" description="Gly residues" evidence="14">
    <location>
        <begin position="627"/>
        <end position="670"/>
    </location>
</feature>
<gene>
    <name evidence="16" type="ORF">AWZ03_009919</name>
</gene>
<proteinExistence type="inferred from homology"/>
<dbReference type="EC" id="2.7.12.1" evidence="3"/>
<evidence type="ECO:0000256" key="1">
    <source>
        <dbReference type="ARBA" id="ARBA00004123"/>
    </source>
</evidence>
<feature type="region of interest" description="Disordered" evidence="14">
    <location>
        <begin position="136"/>
        <end position="168"/>
    </location>
</feature>
<feature type="compositionally biased region" description="Gly residues" evidence="14">
    <location>
        <begin position="152"/>
        <end position="164"/>
    </location>
</feature>
<evidence type="ECO:0000256" key="8">
    <source>
        <dbReference type="ARBA" id="ARBA00022840"/>
    </source>
</evidence>
<feature type="region of interest" description="Disordered" evidence="14">
    <location>
        <begin position="708"/>
        <end position="730"/>
    </location>
</feature>
<feature type="compositionally biased region" description="Low complexity" evidence="14">
    <location>
        <begin position="802"/>
        <end position="816"/>
    </location>
</feature>
<sequence>MSTALVYWQSMNASMAHGHEPGLIGSSTGTMTAAPPAVAVGVTATSSSAWRPSWSNWSNGGNGNGYQLLQQQQQPQPPHYLAQIDCQHTIKSFAANPSSRFRATISISSNDTSHHQTQSRHQHHFLSQRPAQYSLSAGYGSSGGAVDTSQGSGTGGGGGGGGGGRQRHAPLYGRFVVEEELPATHRDVMHHHSSPSSSSEVRAMQARIPPHFRDPASAPLRKLSVDLIKTYKHINEVYYAKKKRRAQQTQGDDDSSNKKERKLYNDGYDDDNHDYIIKNGEKFLDRYEIDSLIGKGSFGQVVKAYDHEEQCHVAIKIIKNKKPFLNQAQIEVKLLEMMNRADAENKYYIVKLKRHFMWRNHLCLVFELLSYNLYDLLRNTNFRGVSLNLTRKFAQQLCTALLFLSTPELNIIHCDLKPENILLCNPKRSAIKIVDFGSSCQLGQRIYQYIQSRFYRSPEVLLGIQYDLAIDMWSLGCILVEMHTGEPLFSGCNEFDQMNKIVEVLGMPPKYLLDQAHKTRKFFDKIVTDGSYVLKKTLNGRKYKPPGSRKLHDILGVETGGPAGRRLDEPGHSVSDYLKFKDLILRMLDFDPKTRVTPYYALQHNFFKRTTDESTNTSGAGATANAGAGGSGSGGSSSAGGGGAGGGGGGGSSLTAAGSGGAGPGAGGSASGTSSGLNASSSSSSSVVSSSAAAAAAAIAAVNSSSSGGSNSIGGVSNQQQQQSLVSSSNSGAIDPQCLGLLLHHANNNSCSSSSNSSNNNSNATAMNFSALSLQPQSATTANSSSSLNSLNSSSNNNININNNNSLSSLNHSSSSGVGVSSGRRNIYMGNSYPHAMDCDPPLGQQQMPPPPLPPVSAATMAAAALRLGQTPFGRMRNSGVGIAPHQNFSSIKHNGNVVQPPPQPTSLLLPPLPPPAAHQQMQLPTQPQPHHSYAPASLPLDLMHHYGNMSAAASHLMMTDSSVISASAAGGPPAGSGPASYGVLLYHPQPLAPLPLPMQMPASASTSSSLAALPAPAATSSGGGSGSVSSTAGASSDASSSSPMVGVCVQQNPVVIH</sequence>
<name>A0A484B4B7_DRONA</name>
<dbReference type="Gene3D" id="1.10.510.10">
    <property type="entry name" value="Transferase(Phosphotransferase) domain 1"/>
    <property type="match status" value="1"/>
</dbReference>
<protein>
    <recommendedName>
        <fullName evidence="3">dual-specificity kinase</fullName>
        <ecNumber evidence="3">2.7.12.1</ecNumber>
    </recommendedName>
</protein>
<evidence type="ECO:0000256" key="10">
    <source>
        <dbReference type="ARBA" id="ARBA00049003"/>
    </source>
</evidence>
<dbReference type="EMBL" id="LSRL02000140">
    <property type="protein sequence ID" value="TDG43676.1"/>
    <property type="molecule type" value="Genomic_DNA"/>
</dbReference>
<dbReference type="STRING" id="7232.A0A484B4B7"/>
<keyword evidence="6 13" id="KW-0547">Nucleotide-binding</keyword>
<dbReference type="InterPro" id="IPR017441">
    <property type="entry name" value="Protein_kinase_ATP_BS"/>
</dbReference>
<feature type="binding site" evidence="13">
    <location>
        <position position="316"/>
    </location>
    <ligand>
        <name>ATP</name>
        <dbReference type="ChEBI" id="CHEBI:30616"/>
    </ligand>
</feature>
<feature type="compositionally biased region" description="Low complexity" evidence="14">
    <location>
        <begin position="1028"/>
        <end position="1043"/>
    </location>
</feature>
<dbReference type="InterPro" id="IPR050494">
    <property type="entry name" value="Ser_Thr_dual-spec_kinase"/>
</dbReference>
<feature type="region of interest" description="Disordered" evidence="14">
    <location>
        <begin position="242"/>
        <end position="266"/>
    </location>
</feature>
<feature type="region of interest" description="Disordered" evidence="14">
    <location>
        <begin position="899"/>
        <end position="937"/>
    </location>
</feature>
<evidence type="ECO:0000313" key="17">
    <source>
        <dbReference type="Proteomes" id="UP000295192"/>
    </source>
</evidence>
<dbReference type="GO" id="GO:0004712">
    <property type="term" value="F:protein serine/threonine/tyrosine kinase activity"/>
    <property type="evidence" value="ECO:0007669"/>
    <property type="project" value="UniProtKB-EC"/>
</dbReference>
<feature type="compositionally biased region" description="Low complexity" evidence="14">
    <location>
        <begin position="614"/>
        <end position="626"/>
    </location>
</feature>
<keyword evidence="17" id="KW-1185">Reference proteome</keyword>
<dbReference type="InterPro" id="IPR011009">
    <property type="entry name" value="Kinase-like_dom_sf"/>
</dbReference>
<comment type="catalytic activity">
    <reaction evidence="12">
        <text>L-tyrosyl-[protein] + ATP = O-phospho-L-tyrosyl-[protein] + ADP + H(+)</text>
        <dbReference type="Rhea" id="RHEA:10596"/>
        <dbReference type="Rhea" id="RHEA-COMP:10136"/>
        <dbReference type="Rhea" id="RHEA-COMP:20101"/>
        <dbReference type="ChEBI" id="CHEBI:15378"/>
        <dbReference type="ChEBI" id="CHEBI:30616"/>
        <dbReference type="ChEBI" id="CHEBI:46858"/>
        <dbReference type="ChEBI" id="CHEBI:61978"/>
        <dbReference type="ChEBI" id="CHEBI:456216"/>
        <dbReference type="EC" id="2.7.12.1"/>
    </reaction>
</comment>
<comment type="caution">
    <text evidence="16">The sequence shown here is derived from an EMBL/GenBank/DDBJ whole genome shotgun (WGS) entry which is preliminary data.</text>
</comment>
<evidence type="ECO:0000256" key="2">
    <source>
        <dbReference type="ARBA" id="ARBA00008867"/>
    </source>
</evidence>
<evidence type="ECO:0000313" key="16">
    <source>
        <dbReference type="EMBL" id="TDG43676.1"/>
    </source>
</evidence>
<evidence type="ECO:0000256" key="5">
    <source>
        <dbReference type="ARBA" id="ARBA00022679"/>
    </source>
</evidence>
<dbReference type="OMA" id="DEPGHNV"/>
<dbReference type="CDD" id="cd14226">
    <property type="entry name" value="PKc_DYRK1"/>
    <property type="match status" value="1"/>
</dbReference>
<dbReference type="GO" id="GO:0004674">
    <property type="term" value="F:protein serine/threonine kinase activity"/>
    <property type="evidence" value="ECO:0007669"/>
    <property type="project" value="UniProtKB-KW"/>
</dbReference>
<evidence type="ECO:0000256" key="7">
    <source>
        <dbReference type="ARBA" id="ARBA00022777"/>
    </source>
</evidence>